<evidence type="ECO:0000256" key="3">
    <source>
        <dbReference type="ARBA" id="ARBA00022729"/>
    </source>
</evidence>
<reference evidence="4" key="1">
    <citation type="submission" date="2020-05" db="EMBL/GenBank/DDBJ databases">
        <authorList>
            <person name="Chiriac C."/>
            <person name="Salcher M."/>
            <person name="Ghai R."/>
            <person name="Kavagutti S V."/>
        </authorList>
    </citation>
    <scope>NUCLEOTIDE SEQUENCE</scope>
</reference>
<dbReference type="GO" id="GO:0042956">
    <property type="term" value="P:maltodextrin transmembrane transport"/>
    <property type="evidence" value="ECO:0007669"/>
    <property type="project" value="TreeGrafter"/>
</dbReference>
<dbReference type="GO" id="GO:0015768">
    <property type="term" value="P:maltose transport"/>
    <property type="evidence" value="ECO:0007669"/>
    <property type="project" value="TreeGrafter"/>
</dbReference>
<evidence type="ECO:0000256" key="2">
    <source>
        <dbReference type="ARBA" id="ARBA00022448"/>
    </source>
</evidence>
<evidence type="ECO:0000313" key="4">
    <source>
        <dbReference type="EMBL" id="CAB4690251.1"/>
    </source>
</evidence>
<dbReference type="EMBL" id="CAEZXQ010000036">
    <property type="protein sequence ID" value="CAB4690251.1"/>
    <property type="molecule type" value="Genomic_DNA"/>
</dbReference>
<dbReference type="GO" id="GO:0055085">
    <property type="term" value="P:transmembrane transport"/>
    <property type="evidence" value="ECO:0007669"/>
    <property type="project" value="InterPro"/>
</dbReference>
<sequence length="420" mass="44174">MQKKLIAKSLAASLALALVAGVNTVPAQAADKELVVWADDTRGPNLTKAFAAKGDWVSGYKITVKAFSSFDALKEAVDKSTDLTGPDIILGANDWVPTGAKNGKLAPITLSASVKARFTANQLFDLSYKGSLYGIPLDINNVGMVYNEDLVKNAPKTLGEMVSYYKANKTKKGLAAGLCIAGGGTSWGAHSVLSALGGSAYRMKNGSVDSSKDPINPAELAKNIKTYLLDADGKSNGFFPATDTGCKDNYLAGKVPFAIIGNWEWQDYMAQGFQMNLMPVPGVKAGTYGTMFASVSGAMLTSFAAKRGVEAGAKDLLINFFASTAGAVAYQAIELRPPAEKGAQTKVEFTAQQNFGKAASKAGIPQIGAILNGAAGSKSYWDLLPAFWTAVLVNGKDPQTEATKMNGFFVKNVTEGVKDL</sequence>
<gene>
    <name evidence="4" type="ORF">UFOPK2576_00390</name>
</gene>
<dbReference type="PROSITE" id="PS01037">
    <property type="entry name" value="SBP_BACTERIAL_1"/>
    <property type="match status" value="1"/>
</dbReference>
<evidence type="ECO:0000256" key="1">
    <source>
        <dbReference type="ARBA" id="ARBA00008520"/>
    </source>
</evidence>
<dbReference type="PANTHER" id="PTHR30061">
    <property type="entry name" value="MALTOSE-BINDING PERIPLASMIC PROTEIN"/>
    <property type="match status" value="1"/>
</dbReference>
<organism evidence="4">
    <name type="scientific">freshwater metagenome</name>
    <dbReference type="NCBI Taxonomy" id="449393"/>
    <lineage>
        <taxon>unclassified sequences</taxon>
        <taxon>metagenomes</taxon>
        <taxon>ecological metagenomes</taxon>
    </lineage>
</organism>
<comment type="similarity">
    <text evidence="1">Belongs to the bacterial solute-binding protein 1 family.</text>
</comment>
<proteinExistence type="inferred from homology"/>
<dbReference type="AlphaFoldDB" id="A0A6J6NTU9"/>
<dbReference type="GO" id="GO:1901982">
    <property type="term" value="F:maltose binding"/>
    <property type="evidence" value="ECO:0007669"/>
    <property type="project" value="TreeGrafter"/>
</dbReference>
<keyword evidence="3" id="KW-0732">Signal</keyword>
<dbReference type="Gene3D" id="3.40.190.10">
    <property type="entry name" value="Periplasmic binding protein-like II"/>
    <property type="match status" value="2"/>
</dbReference>
<dbReference type="InterPro" id="IPR006061">
    <property type="entry name" value="SBP_1_CS"/>
</dbReference>
<accession>A0A6J6NTU9</accession>
<dbReference type="SUPFAM" id="SSF53850">
    <property type="entry name" value="Periplasmic binding protein-like II"/>
    <property type="match status" value="1"/>
</dbReference>
<keyword evidence="2" id="KW-0813">Transport</keyword>
<name>A0A6J6NTU9_9ZZZZ</name>
<dbReference type="InterPro" id="IPR006059">
    <property type="entry name" value="SBP"/>
</dbReference>
<dbReference type="Pfam" id="PF13416">
    <property type="entry name" value="SBP_bac_8"/>
    <property type="match status" value="1"/>
</dbReference>
<dbReference type="GO" id="GO:0055052">
    <property type="term" value="C:ATP-binding cassette (ABC) transporter complex, substrate-binding subunit-containing"/>
    <property type="evidence" value="ECO:0007669"/>
    <property type="project" value="TreeGrafter"/>
</dbReference>
<dbReference type="PANTHER" id="PTHR30061:SF50">
    <property type="entry name" value="MALTOSE_MALTODEXTRIN-BINDING PERIPLASMIC PROTEIN"/>
    <property type="match status" value="1"/>
</dbReference>
<protein>
    <submittedName>
        <fullName evidence="4">Unannotated protein</fullName>
    </submittedName>
</protein>